<evidence type="ECO:0000313" key="18">
    <source>
        <dbReference type="EMBL" id="RZF23093.1"/>
    </source>
</evidence>
<dbReference type="Pfam" id="PF17760">
    <property type="entry name" value="UvrA_inter"/>
    <property type="match status" value="1"/>
</dbReference>
<keyword evidence="5" id="KW-0547">Nucleotide-binding</keyword>
<accession>A0ABY0IJJ3</accession>
<dbReference type="PROSITE" id="PS00211">
    <property type="entry name" value="ABC_TRANSPORTER_1"/>
    <property type="match status" value="2"/>
</dbReference>
<dbReference type="Gene3D" id="3.30.190.20">
    <property type="match status" value="1"/>
</dbReference>
<dbReference type="InterPro" id="IPR003439">
    <property type="entry name" value="ABC_transporter-like_ATP-bd"/>
</dbReference>
<dbReference type="PANTHER" id="PTHR43152:SF3">
    <property type="entry name" value="UVRABC SYSTEM PROTEIN A"/>
    <property type="match status" value="1"/>
</dbReference>
<keyword evidence="6" id="KW-0227">DNA damage</keyword>
<keyword evidence="11" id="KW-0267">Excision nuclease</keyword>
<keyword evidence="19" id="KW-1185">Reference proteome</keyword>
<sequence length="935" mass="104312">MKDEIKIVKARVHNLKDVTIDIPKNKLTVITGPSGSGKSSLAFDTVYAEGQRRYIESLSSYARQFLGQQQAPDVESITGLSPAIAIDQKTTNKNPRSTVGTITEVYDYMRVLYARVGDLYDPNNGEKVISYTPGQITRDLMELPEKTKLHITVEITDETKKELEQQMAKYLSMGFSRFIVNDEIMLLDSSEIKSLKATDEILVVIDRILVKPDIEKRLTDSVELGLKLGMGIIHVMIDDEFHTYSEINMSHVTGEVFPDLEPRLFSFNSPVGACPKCNGLGESKEFVLSELIFDDSLPVLKGAIPLLTKKNNFLYKMVECMLKEEGFDIKQPLSKMPKKIFKILSEGTDKVYTYKFKSENSNFEFSKPFPGLINWLNKKYKESTSERVRVELEKSMKVQKCSECEGKRLNTIALSTKIAEKNIIELCDIPLSETYDFFKKLKLEGIKEKIGAKLLTEITSRLKFLNDVGLDYLTLNRSARTLSGGESQRIRLATQIGSALSGVLYVLDEPSIGLHQRDNVRLIQTLKELRDLGNTVLVVEHDEDTMKASDYIIDMGPGAGLHGGEVVAHATSKAFLKKKSLTADYLNHKQTIPIPQERRKLTKHIKLKGAQHNNLKKIDVNFPLGGLVCVSGVSGSGKSTLIHEVLIPAVKSHLSRANRSIYEKANYKSITGLDEIKTVIELDQSPIGRTPHSNPATYSGLFDDVRKLFAATNESQIRGYKPGRFSFNVKGGRCEECEGNGVQKIEMHFLPDVYVTCNECNGRRYNNETLSVLYKGKSVADILEMTIEEGYEFFKNHRRLGRILKTMNDVGLGYMTLGQPATTLSGGEAQRLKLARELAKSTKGHTLYVLDEPTTGLHFEDINVLLKAINNLVDSNNSVIIIEHNLDVLKVADELIDLGPEGGHRGGSIVATGTPEEVAKCKESHTGSFLKGILK</sequence>
<dbReference type="Pfam" id="PF17755">
    <property type="entry name" value="UvrA_DNA-bind"/>
    <property type="match status" value="1"/>
</dbReference>
<feature type="domain" description="ABC transporter" evidence="17">
    <location>
        <begin position="596"/>
        <end position="931"/>
    </location>
</feature>
<organism evidence="18 19">
    <name type="scientific">Halobacteriovorax vibrionivorans</name>
    <dbReference type="NCBI Taxonomy" id="2152716"/>
    <lineage>
        <taxon>Bacteria</taxon>
        <taxon>Pseudomonadati</taxon>
        <taxon>Bdellovibrionota</taxon>
        <taxon>Bacteriovoracia</taxon>
        <taxon>Bacteriovoracales</taxon>
        <taxon>Halobacteriovoraceae</taxon>
        <taxon>Halobacteriovorax</taxon>
    </lineage>
</organism>
<keyword evidence="4" id="KW-0677">Repeat</keyword>
<dbReference type="NCBIfam" id="TIGR00630">
    <property type="entry name" value="uvra"/>
    <property type="match status" value="1"/>
</dbReference>
<dbReference type="NCBIfam" id="NF001503">
    <property type="entry name" value="PRK00349.1"/>
    <property type="match status" value="1"/>
</dbReference>
<gene>
    <name evidence="18" type="primary">uvrA</name>
    <name evidence="18" type="ORF">DAY19_04800</name>
</gene>
<evidence type="ECO:0000256" key="12">
    <source>
        <dbReference type="ARBA" id="ARBA00023125"/>
    </source>
</evidence>
<dbReference type="InterPro" id="IPR027417">
    <property type="entry name" value="P-loop_NTPase"/>
</dbReference>
<keyword evidence="2" id="KW-0963">Cytoplasm</keyword>
<evidence type="ECO:0000256" key="3">
    <source>
        <dbReference type="ARBA" id="ARBA00022723"/>
    </source>
</evidence>
<dbReference type="InterPro" id="IPR041102">
    <property type="entry name" value="UvrA_inter"/>
</dbReference>
<evidence type="ECO:0000256" key="5">
    <source>
        <dbReference type="ARBA" id="ARBA00022741"/>
    </source>
</evidence>
<protein>
    <recommendedName>
        <fullName evidence="15">UvrABC system protein A</fullName>
    </recommendedName>
    <alternativeName>
        <fullName evidence="16">Excinuclease ABC subunit A</fullName>
    </alternativeName>
</protein>
<dbReference type="InterPro" id="IPR004602">
    <property type="entry name" value="UvrA"/>
</dbReference>
<dbReference type="PROSITE" id="PS50893">
    <property type="entry name" value="ABC_TRANSPORTER_2"/>
    <property type="match status" value="2"/>
</dbReference>
<evidence type="ECO:0000256" key="1">
    <source>
        <dbReference type="ARBA" id="ARBA00004496"/>
    </source>
</evidence>
<proteinExistence type="inferred from homology"/>
<feature type="domain" description="ABC transporter" evidence="17">
    <location>
        <begin position="308"/>
        <end position="582"/>
    </location>
</feature>
<dbReference type="Gene3D" id="1.10.8.280">
    <property type="entry name" value="ABC transporter ATPase domain-like"/>
    <property type="match status" value="1"/>
</dbReference>
<keyword evidence="3" id="KW-0479">Metal-binding</keyword>
<keyword evidence="9" id="KW-0862">Zinc</keyword>
<keyword evidence="10" id="KW-0067">ATP-binding</keyword>
<dbReference type="PANTHER" id="PTHR43152">
    <property type="entry name" value="UVRABC SYSTEM PROTEIN A"/>
    <property type="match status" value="1"/>
</dbReference>
<evidence type="ECO:0000256" key="7">
    <source>
        <dbReference type="ARBA" id="ARBA00022769"/>
    </source>
</evidence>
<evidence type="ECO:0000256" key="2">
    <source>
        <dbReference type="ARBA" id="ARBA00022490"/>
    </source>
</evidence>
<evidence type="ECO:0000256" key="9">
    <source>
        <dbReference type="ARBA" id="ARBA00022833"/>
    </source>
</evidence>
<dbReference type="CDD" id="cd03271">
    <property type="entry name" value="ABC_UvrA_II"/>
    <property type="match status" value="1"/>
</dbReference>
<keyword evidence="7" id="KW-0228">DNA excision</keyword>
<evidence type="ECO:0000256" key="13">
    <source>
        <dbReference type="ARBA" id="ARBA00023204"/>
    </source>
</evidence>
<name>A0ABY0IJJ3_9BACT</name>
<reference evidence="19" key="1">
    <citation type="journal article" date="2019" name="Int. J. Syst. Evol. Microbiol.">
        <title>Halobacteriovorax valvorus sp. nov., a novel prokaryotic predator isolated from coastal seawater of China.</title>
        <authorList>
            <person name="Chen M.-X."/>
        </authorList>
    </citation>
    <scope>NUCLEOTIDE SEQUENCE [LARGE SCALE GENOMIC DNA]</scope>
    <source>
        <strain evidence="19">BL9</strain>
    </source>
</reference>
<dbReference type="SUPFAM" id="SSF52540">
    <property type="entry name" value="P-loop containing nucleoside triphosphate hydrolases"/>
    <property type="match status" value="2"/>
</dbReference>
<dbReference type="InterPro" id="IPR041552">
    <property type="entry name" value="UvrA_DNA-bd"/>
</dbReference>
<evidence type="ECO:0000256" key="14">
    <source>
        <dbReference type="ARBA" id="ARBA00038000"/>
    </source>
</evidence>
<evidence type="ECO:0000256" key="11">
    <source>
        <dbReference type="ARBA" id="ARBA00022881"/>
    </source>
</evidence>
<dbReference type="Pfam" id="PF00005">
    <property type="entry name" value="ABC_tran"/>
    <property type="match status" value="1"/>
</dbReference>
<keyword evidence="8" id="KW-0863">Zinc-finger</keyword>
<comment type="subcellular location">
    <subcellularLocation>
        <location evidence="1">Cytoplasm</location>
    </subcellularLocation>
</comment>
<evidence type="ECO:0000256" key="8">
    <source>
        <dbReference type="ARBA" id="ARBA00022771"/>
    </source>
</evidence>
<comment type="caution">
    <text evidence="18">The sequence shown here is derived from an EMBL/GenBank/DDBJ whole genome shotgun (WGS) entry which is preliminary data.</text>
</comment>
<evidence type="ECO:0000259" key="17">
    <source>
        <dbReference type="PROSITE" id="PS50893"/>
    </source>
</evidence>
<dbReference type="Proteomes" id="UP000443582">
    <property type="component" value="Unassembled WGS sequence"/>
</dbReference>
<dbReference type="RefSeq" id="WP_114706038.1">
    <property type="nucleotide sequence ID" value="NZ_QDKL01000001.1"/>
</dbReference>
<evidence type="ECO:0000256" key="4">
    <source>
        <dbReference type="ARBA" id="ARBA00022737"/>
    </source>
</evidence>
<evidence type="ECO:0000313" key="19">
    <source>
        <dbReference type="Proteomes" id="UP000443582"/>
    </source>
</evidence>
<keyword evidence="13" id="KW-0234">DNA repair</keyword>
<dbReference type="Gene3D" id="1.20.1580.10">
    <property type="entry name" value="ABC transporter ATPase like domain"/>
    <property type="match status" value="3"/>
</dbReference>
<dbReference type="SMART" id="SM00382">
    <property type="entry name" value="AAA"/>
    <property type="match status" value="1"/>
</dbReference>
<dbReference type="InterPro" id="IPR003593">
    <property type="entry name" value="AAA+_ATPase"/>
</dbReference>
<evidence type="ECO:0000256" key="16">
    <source>
        <dbReference type="ARBA" id="ARBA00042156"/>
    </source>
</evidence>
<dbReference type="Gene3D" id="3.40.50.300">
    <property type="entry name" value="P-loop containing nucleotide triphosphate hydrolases"/>
    <property type="match status" value="3"/>
</dbReference>
<dbReference type="InterPro" id="IPR017871">
    <property type="entry name" value="ABC_transporter-like_CS"/>
</dbReference>
<evidence type="ECO:0000256" key="15">
    <source>
        <dbReference type="ARBA" id="ARBA00039316"/>
    </source>
</evidence>
<keyword evidence="12" id="KW-0238">DNA-binding</keyword>
<comment type="similarity">
    <text evidence="14">Belongs to the ABC transporter superfamily. UvrA family.</text>
</comment>
<evidence type="ECO:0000256" key="10">
    <source>
        <dbReference type="ARBA" id="ARBA00022840"/>
    </source>
</evidence>
<evidence type="ECO:0000256" key="6">
    <source>
        <dbReference type="ARBA" id="ARBA00022763"/>
    </source>
</evidence>
<dbReference type="EMBL" id="QDKL01000001">
    <property type="protein sequence ID" value="RZF23093.1"/>
    <property type="molecule type" value="Genomic_DNA"/>
</dbReference>